<dbReference type="PANTHER" id="PTHR37534">
    <property type="entry name" value="TRANSCRIPTIONAL ACTIVATOR PROTEIN UGA3"/>
    <property type="match status" value="1"/>
</dbReference>
<evidence type="ECO:0000313" key="3">
    <source>
        <dbReference type="EMBL" id="KAJ4319440.1"/>
    </source>
</evidence>
<keyword evidence="4" id="KW-1185">Reference proteome</keyword>
<dbReference type="PANTHER" id="PTHR37534:SF4">
    <property type="entry name" value="ZN(II)2CYS6 TRANSCRIPTION FACTOR (EUROFUNG)"/>
    <property type="match status" value="1"/>
</dbReference>
<dbReference type="Pfam" id="PF00646">
    <property type="entry name" value="F-box"/>
    <property type="match status" value="1"/>
</dbReference>
<dbReference type="InterPro" id="IPR036047">
    <property type="entry name" value="F-box-like_dom_sf"/>
</dbReference>
<dbReference type="Gene3D" id="4.10.240.10">
    <property type="entry name" value="Zn(2)-C6 fungal-type DNA-binding domain"/>
    <property type="match status" value="1"/>
</dbReference>
<feature type="domain" description="F-box" evidence="2">
    <location>
        <begin position="92"/>
        <end position="135"/>
    </location>
</feature>
<dbReference type="InterPro" id="IPR001810">
    <property type="entry name" value="F-box_dom"/>
</dbReference>
<dbReference type="InterPro" id="IPR001138">
    <property type="entry name" value="Zn2Cys6_DnaBD"/>
</dbReference>
<dbReference type="Proteomes" id="UP001140502">
    <property type="component" value="Unassembled WGS sequence"/>
</dbReference>
<dbReference type="GO" id="GO:0045944">
    <property type="term" value="P:positive regulation of transcription by RNA polymerase II"/>
    <property type="evidence" value="ECO:0007669"/>
    <property type="project" value="TreeGrafter"/>
</dbReference>
<dbReference type="CDD" id="cd00067">
    <property type="entry name" value="GAL4"/>
    <property type="match status" value="1"/>
</dbReference>
<comment type="caution">
    <text evidence="3">The sequence shown here is derived from an EMBL/GenBank/DDBJ whole genome shotgun (WGS) entry which is preliminary data.</text>
</comment>
<dbReference type="GO" id="GO:0000981">
    <property type="term" value="F:DNA-binding transcription factor activity, RNA polymerase II-specific"/>
    <property type="evidence" value="ECO:0007669"/>
    <property type="project" value="InterPro"/>
</dbReference>
<dbReference type="SUPFAM" id="SSF81383">
    <property type="entry name" value="F-box domain"/>
    <property type="match status" value="1"/>
</dbReference>
<keyword evidence="1" id="KW-0539">Nucleus</keyword>
<dbReference type="OrthoDB" id="4475584at2759"/>
<name>A0A9W8WC75_9HYPO</name>
<organism evidence="3 4">
    <name type="scientific">Fusarium piperis</name>
    <dbReference type="NCBI Taxonomy" id="1435070"/>
    <lineage>
        <taxon>Eukaryota</taxon>
        <taxon>Fungi</taxon>
        <taxon>Dikarya</taxon>
        <taxon>Ascomycota</taxon>
        <taxon>Pezizomycotina</taxon>
        <taxon>Sordariomycetes</taxon>
        <taxon>Hypocreomycetidae</taxon>
        <taxon>Hypocreales</taxon>
        <taxon>Nectriaceae</taxon>
        <taxon>Fusarium</taxon>
        <taxon>Fusarium solani species complex</taxon>
    </lineage>
</organism>
<protein>
    <recommendedName>
        <fullName evidence="2">F-box domain-containing protein</fullName>
    </recommendedName>
</protein>
<dbReference type="InterPro" id="IPR036864">
    <property type="entry name" value="Zn2-C6_fun-type_DNA-bd_sf"/>
</dbReference>
<sequence length="792" mass="89818">MRRGCNDQPDGYPNPKRVERWMLIAPSRKQRVTLPTDHPDIKSLQPSYVCTYYLTFDAFKLLCSSPSSVVIASNEAVSQELSRITPRRATAHGPLETLPLELATAIFAFLDVKDLVALSLCSQALWTQAVAWAQSGYLRWRSAYSWAGTPMICAGSKLDVLPQSIYEMVPSTVPEQMLEGVASGEGGRLRTRNRLRLWYDEATERFERRPIPYDDHYREEFRKKIRSSGIPQKFHELMAASFPTFSVEPGTRWYLRNLTKKEYICMEAIITDDVLDQMIQMKGLLVAGVHYRKRRRKCDEKRPRCGSCQERGVACEYKQWAFVAEVASVSGDIDKTPGRHQDTAQSPIFAQQDLLSLPKAASPIPPPNDSPHIATKDNGTVNTPFDTSPAASLAHTHESTGNQILTPSTWDDKAGQCKQRAMHCFRYQLVPWIESNAPKPSFGSSIMTLAQDKAVIMDAAIYLARHRTSRGETSIEELQELHHRLLLENTFVADVGRSLLALGDLFNEGPSQWYKFRFYHPQPDTPSQPLEDMDEPLKSLLRFHMKIDLAASIMTNKPPSMKLPLSSGRSLFNASLSPIETYDSCLLCLSECLRLIHYELIPLFTGQSNMQSAAPESYSLKWAAWSRLWTSCMQWFQDRPPGMEPVLESSDADLNGHKMQESPFPADVYTSALSLQANLTMHLSSLLLLAYKPRLVKLSRFPRHLVSRSWHTQKTARLAVWNSFPEQWDPLVVAALLRAAREMTHASQQESLLTCFQRIMDVTKLPLHEEISSLRLYWRSSSHSTPPSMSHR</sequence>
<accession>A0A9W8WC75</accession>
<evidence type="ECO:0000256" key="1">
    <source>
        <dbReference type="ARBA" id="ARBA00023242"/>
    </source>
</evidence>
<dbReference type="EMBL" id="JAPEUR010000124">
    <property type="protein sequence ID" value="KAJ4319440.1"/>
    <property type="molecule type" value="Genomic_DNA"/>
</dbReference>
<dbReference type="GO" id="GO:0000976">
    <property type="term" value="F:transcription cis-regulatory region binding"/>
    <property type="evidence" value="ECO:0007669"/>
    <property type="project" value="TreeGrafter"/>
</dbReference>
<proteinExistence type="predicted"/>
<dbReference type="GO" id="GO:0005634">
    <property type="term" value="C:nucleus"/>
    <property type="evidence" value="ECO:0007669"/>
    <property type="project" value="TreeGrafter"/>
</dbReference>
<evidence type="ECO:0000313" key="4">
    <source>
        <dbReference type="Proteomes" id="UP001140502"/>
    </source>
</evidence>
<dbReference type="PROSITE" id="PS50181">
    <property type="entry name" value="FBOX"/>
    <property type="match status" value="1"/>
</dbReference>
<reference evidence="3" key="1">
    <citation type="submission" date="2022-10" db="EMBL/GenBank/DDBJ databases">
        <title>Tapping the CABI collections for fungal endophytes: first genome assemblies for Collariella, Neodidymelliopsis, Ascochyta clinopodiicola, Didymella pomorum, Didymosphaeria variabile, Neocosmospora piperis and Neocucurbitaria cava.</title>
        <authorList>
            <person name="Hill R."/>
        </authorList>
    </citation>
    <scope>NUCLEOTIDE SEQUENCE</scope>
    <source>
        <strain evidence="3">IMI 366586</strain>
    </source>
</reference>
<gene>
    <name evidence="3" type="ORF">N0V84_006342</name>
</gene>
<evidence type="ECO:0000259" key="2">
    <source>
        <dbReference type="PROSITE" id="PS50181"/>
    </source>
</evidence>
<dbReference type="GO" id="GO:0008270">
    <property type="term" value="F:zinc ion binding"/>
    <property type="evidence" value="ECO:0007669"/>
    <property type="project" value="InterPro"/>
</dbReference>
<dbReference type="SUPFAM" id="SSF57701">
    <property type="entry name" value="Zn2/Cys6 DNA-binding domain"/>
    <property type="match status" value="1"/>
</dbReference>
<dbReference type="Pfam" id="PF00172">
    <property type="entry name" value="Zn_clus"/>
    <property type="match status" value="1"/>
</dbReference>
<dbReference type="AlphaFoldDB" id="A0A9W8WC75"/>